<accession>A0A1B1PA40</accession>
<keyword evidence="2" id="KW-1185">Reference proteome</keyword>
<sequence length="72" mass="8580">MKEVGTFWEFNGQDLYYLIIGRFETYNSVVYYDDFSKSFSYTTLSEEQCDMLVPSTNLEYNNMLIEELSNIE</sequence>
<evidence type="ECO:0000313" key="2">
    <source>
        <dbReference type="Proteomes" id="UP000202831"/>
    </source>
</evidence>
<dbReference type="GeneID" id="29061038"/>
<evidence type="ECO:0000313" key="1">
    <source>
        <dbReference type="EMBL" id="ANT41025.1"/>
    </source>
</evidence>
<dbReference type="OrthoDB" id="24507at10239"/>
<reference evidence="1 2" key="1">
    <citation type="submission" date="2016-05" db="EMBL/GenBank/DDBJ databases">
        <title>Draft genome sequence of an Enterococcus faecalis siphovirus isolated from raw domestic sewage.</title>
        <authorList>
            <person name="Santiago-Rodriguez T.M."/>
            <person name="Ly M."/>
            <person name="Pride D.T."/>
            <person name="Toranzos G.A."/>
        </authorList>
    </citation>
    <scope>NUCLEOTIDE SEQUENCE [LARGE SCALE GENOMIC DNA]</scope>
</reference>
<gene>
    <name evidence="1" type="ORF">SANTOR1_0230</name>
</gene>
<dbReference type="RefSeq" id="YP_009284757.1">
    <property type="nucleotide sequence ID" value="NC_031051.1"/>
</dbReference>
<dbReference type="Proteomes" id="UP000202831">
    <property type="component" value="Segment"/>
</dbReference>
<name>A0A1B1PA40_9CAUD</name>
<organism evidence="1 2">
    <name type="scientific">Enterococcus phage SANTOR1</name>
    <dbReference type="NCBI Taxonomy" id="1871692"/>
    <lineage>
        <taxon>Viruses</taxon>
        <taxon>Duplodnaviria</taxon>
        <taxon>Heunggongvirae</taxon>
        <taxon>Uroviricota</taxon>
        <taxon>Caudoviricetes</taxon>
        <taxon>Efquatrovirus</taxon>
        <taxon>Efquatrovirus SANTOR1</taxon>
    </lineage>
</organism>
<dbReference type="EMBL" id="KX284704">
    <property type="protein sequence ID" value="ANT41025.1"/>
    <property type="molecule type" value="Genomic_DNA"/>
</dbReference>
<protein>
    <submittedName>
        <fullName evidence="1">Uncharacterized protein</fullName>
    </submittedName>
</protein>
<dbReference type="KEGG" id="vg:29061038"/>
<proteinExistence type="predicted"/>